<evidence type="ECO:0000313" key="1">
    <source>
        <dbReference type="EMBL" id="GFR27501.1"/>
    </source>
</evidence>
<dbReference type="AlphaFoldDB" id="A0A8X6K2B0"/>
<evidence type="ECO:0000313" key="2">
    <source>
        <dbReference type="Proteomes" id="UP000887116"/>
    </source>
</evidence>
<sequence length="60" mass="6729">RQIAEQYTCFKRVFKKVKISFLLTKTGKKIHVEGVVGQNVLKVASENDVGIHAIESLLCL</sequence>
<feature type="non-terminal residue" evidence="1">
    <location>
        <position position="1"/>
    </location>
</feature>
<keyword evidence="2" id="KW-1185">Reference proteome</keyword>
<name>A0A8X6K2B0_TRICU</name>
<dbReference type="EMBL" id="BMAO01028800">
    <property type="protein sequence ID" value="GFR27501.1"/>
    <property type="molecule type" value="Genomic_DNA"/>
</dbReference>
<reference evidence="1" key="1">
    <citation type="submission" date="2020-07" db="EMBL/GenBank/DDBJ databases">
        <title>Multicomponent nature underlies the extraordinary mechanical properties of spider dragline silk.</title>
        <authorList>
            <person name="Kono N."/>
            <person name="Nakamura H."/>
            <person name="Mori M."/>
            <person name="Yoshida Y."/>
            <person name="Ohtoshi R."/>
            <person name="Malay A.D."/>
            <person name="Moran D.A.P."/>
            <person name="Tomita M."/>
            <person name="Numata K."/>
            <person name="Arakawa K."/>
        </authorList>
    </citation>
    <scope>NUCLEOTIDE SEQUENCE</scope>
</reference>
<dbReference type="Proteomes" id="UP000887116">
    <property type="component" value="Unassembled WGS sequence"/>
</dbReference>
<organism evidence="1 2">
    <name type="scientific">Trichonephila clavata</name>
    <name type="common">Joro spider</name>
    <name type="synonym">Nephila clavata</name>
    <dbReference type="NCBI Taxonomy" id="2740835"/>
    <lineage>
        <taxon>Eukaryota</taxon>
        <taxon>Metazoa</taxon>
        <taxon>Ecdysozoa</taxon>
        <taxon>Arthropoda</taxon>
        <taxon>Chelicerata</taxon>
        <taxon>Arachnida</taxon>
        <taxon>Araneae</taxon>
        <taxon>Araneomorphae</taxon>
        <taxon>Entelegynae</taxon>
        <taxon>Araneoidea</taxon>
        <taxon>Nephilidae</taxon>
        <taxon>Trichonephila</taxon>
    </lineage>
</organism>
<gene>
    <name evidence="1" type="ORF">TNCT_172681</name>
</gene>
<proteinExistence type="predicted"/>
<protein>
    <submittedName>
        <fullName evidence="1">Uncharacterized protein</fullName>
    </submittedName>
</protein>
<comment type="caution">
    <text evidence="1">The sequence shown here is derived from an EMBL/GenBank/DDBJ whole genome shotgun (WGS) entry which is preliminary data.</text>
</comment>
<accession>A0A8X6K2B0</accession>